<dbReference type="AlphaFoldDB" id="A0A7R8UER3"/>
<dbReference type="InParanoid" id="A0A7R8UER3"/>
<organism evidence="2 3">
    <name type="scientific">Hermetia illucens</name>
    <name type="common">Black soldier fly</name>
    <dbReference type="NCBI Taxonomy" id="343691"/>
    <lineage>
        <taxon>Eukaryota</taxon>
        <taxon>Metazoa</taxon>
        <taxon>Ecdysozoa</taxon>
        <taxon>Arthropoda</taxon>
        <taxon>Hexapoda</taxon>
        <taxon>Insecta</taxon>
        <taxon>Pterygota</taxon>
        <taxon>Neoptera</taxon>
        <taxon>Endopterygota</taxon>
        <taxon>Diptera</taxon>
        <taxon>Brachycera</taxon>
        <taxon>Stratiomyomorpha</taxon>
        <taxon>Stratiomyidae</taxon>
        <taxon>Hermetiinae</taxon>
        <taxon>Hermetia</taxon>
    </lineage>
</organism>
<evidence type="ECO:0000313" key="2">
    <source>
        <dbReference type="EMBL" id="CAD7079315.1"/>
    </source>
</evidence>
<evidence type="ECO:0000256" key="1">
    <source>
        <dbReference type="SAM" id="SignalP"/>
    </source>
</evidence>
<dbReference type="Proteomes" id="UP000594454">
    <property type="component" value="Chromosome 1"/>
</dbReference>
<dbReference type="EMBL" id="LR899009">
    <property type="protein sequence ID" value="CAD7079315.1"/>
    <property type="molecule type" value="Genomic_DNA"/>
</dbReference>
<reference evidence="2 3" key="1">
    <citation type="submission" date="2020-11" db="EMBL/GenBank/DDBJ databases">
        <authorList>
            <person name="Wallbank WR R."/>
            <person name="Pardo Diaz C."/>
            <person name="Kozak K."/>
            <person name="Martin S."/>
            <person name="Jiggins C."/>
            <person name="Moest M."/>
            <person name="Warren A I."/>
            <person name="Generalovic N T."/>
            <person name="Byers J.R.P. K."/>
            <person name="Montejo-Kovacevich G."/>
            <person name="Yen C E."/>
        </authorList>
    </citation>
    <scope>NUCLEOTIDE SEQUENCE [LARGE SCALE GENOMIC DNA]</scope>
</reference>
<gene>
    <name evidence="2" type="ORF">HERILL_LOCUS2535</name>
</gene>
<sequence>MKFAAAVVILAALVGIECSIIPLAPALSYTAKLDCPEGNVAPKLMPSSNGFNVRIYIIIMEKVAPSQLASIE</sequence>
<name>A0A7R8UER3_HERIL</name>
<keyword evidence="1" id="KW-0732">Signal</keyword>
<accession>A0A7R8UER3</accession>
<protein>
    <submittedName>
        <fullName evidence="2">Uncharacterized protein</fullName>
    </submittedName>
</protein>
<evidence type="ECO:0000313" key="3">
    <source>
        <dbReference type="Proteomes" id="UP000594454"/>
    </source>
</evidence>
<feature type="chain" id="PRO_5030571732" evidence="1">
    <location>
        <begin position="19"/>
        <end position="72"/>
    </location>
</feature>
<feature type="signal peptide" evidence="1">
    <location>
        <begin position="1"/>
        <end position="18"/>
    </location>
</feature>
<keyword evidence="3" id="KW-1185">Reference proteome</keyword>
<proteinExistence type="predicted"/>